<organism evidence="9 10">
    <name type="scientific">Hebeloma cylindrosporum</name>
    <dbReference type="NCBI Taxonomy" id="76867"/>
    <lineage>
        <taxon>Eukaryota</taxon>
        <taxon>Fungi</taxon>
        <taxon>Dikarya</taxon>
        <taxon>Basidiomycota</taxon>
        <taxon>Agaricomycotina</taxon>
        <taxon>Agaricomycetes</taxon>
        <taxon>Agaricomycetidae</taxon>
        <taxon>Agaricales</taxon>
        <taxon>Agaricineae</taxon>
        <taxon>Hymenogastraceae</taxon>
        <taxon>Hebeloma</taxon>
    </lineage>
</organism>
<evidence type="ECO:0000256" key="7">
    <source>
        <dbReference type="SAM" id="MobiDB-lite"/>
    </source>
</evidence>
<keyword evidence="6" id="KW-0862">Zinc</keyword>
<comment type="subcellular location">
    <subcellularLocation>
        <location evidence="1">Membrane</location>
        <topology evidence="1">Multi-pass membrane protein</topology>
    </subcellularLocation>
</comment>
<reference evidence="9 10" key="1">
    <citation type="submission" date="2014-04" db="EMBL/GenBank/DDBJ databases">
        <authorList>
            <consortium name="DOE Joint Genome Institute"/>
            <person name="Kuo A."/>
            <person name="Gay G."/>
            <person name="Dore J."/>
            <person name="Kohler A."/>
            <person name="Nagy L.G."/>
            <person name="Floudas D."/>
            <person name="Copeland A."/>
            <person name="Barry K.W."/>
            <person name="Cichocki N."/>
            <person name="Veneault-Fourrey C."/>
            <person name="LaButti K."/>
            <person name="Lindquist E.A."/>
            <person name="Lipzen A."/>
            <person name="Lundell T."/>
            <person name="Morin E."/>
            <person name="Murat C."/>
            <person name="Sun H."/>
            <person name="Tunlid A."/>
            <person name="Henrissat B."/>
            <person name="Grigoriev I.V."/>
            <person name="Hibbett D.S."/>
            <person name="Martin F."/>
            <person name="Nordberg H.P."/>
            <person name="Cantor M.N."/>
            <person name="Hua S.X."/>
        </authorList>
    </citation>
    <scope>NUCLEOTIDE SEQUENCE [LARGE SCALE GENOMIC DNA]</scope>
    <source>
        <strain evidence="10">h7</strain>
    </source>
</reference>
<keyword evidence="5 8" id="KW-0472">Membrane</keyword>
<dbReference type="GO" id="GO:0016020">
    <property type="term" value="C:membrane"/>
    <property type="evidence" value="ECO:0007669"/>
    <property type="project" value="UniProtKB-SubCell"/>
</dbReference>
<feature type="transmembrane region" description="Helical" evidence="8">
    <location>
        <begin position="239"/>
        <end position="258"/>
    </location>
</feature>
<evidence type="ECO:0000256" key="1">
    <source>
        <dbReference type="ARBA" id="ARBA00004141"/>
    </source>
</evidence>
<comment type="similarity">
    <text evidence="2">Belongs to the ADIPOR family.</text>
</comment>
<feature type="transmembrane region" description="Helical" evidence="8">
    <location>
        <begin position="81"/>
        <end position="98"/>
    </location>
</feature>
<dbReference type="EMBL" id="KN831900">
    <property type="protein sequence ID" value="KIM34629.1"/>
    <property type="molecule type" value="Genomic_DNA"/>
</dbReference>
<keyword evidence="4 8" id="KW-1133">Transmembrane helix</keyword>
<evidence type="ECO:0008006" key="11">
    <source>
        <dbReference type="Google" id="ProtNLM"/>
    </source>
</evidence>
<protein>
    <recommendedName>
        <fullName evidence="11">HlyIII-domain-containing protein</fullName>
    </recommendedName>
</protein>
<feature type="transmembrane region" description="Helical" evidence="8">
    <location>
        <begin position="151"/>
        <end position="169"/>
    </location>
</feature>
<dbReference type="GO" id="GO:0006882">
    <property type="term" value="P:intracellular zinc ion homeostasis"/>
    <property type="evidence" value="ECO:0007669"/>
    <property type="project" value="TreeGrafter"/>
</dbReference>
<evidence type="ECO:0000256" key="6">
    <source>
        <dbReference type="PIRSR" id="PIRSR604254-1"/>
    </source>
</evidence>
<evidence type="ECO:0000313" key="10">
    <source>
        <dbReference type="Proteomes" id="UP000053424"/>
    </source>
</evidence>
<evidence type="ECO:0000256" key="4">
    <source>
        <dbReference type="ARBA" id="ARBA00022989"/>
    </source>
</evidence>
<keyword evidence="10" id="KW-1185">Reference proteome</keyword>
<name>A0A0C3BRG5_HEBCY</name>
<reference evidence="10" key="2">
    <citation type="submission" date="2015-01" db="EMBL/GenBank/DDBJ databases">
        <title>Evolutionary Origins and Diversification of the Mycorrhizal Mutualists.</title>
        <authorList>
            <consortium name="DOE Joint Genome Institute"/>
            <consortium name="Mycorrhizal Genomics Consortium"/>
            <person name="Kohler A."/>
            <person name="Kuo A."/>
            <person name="Nagy L.G."/>
            <person name="Floudas D."/>
            <person name="Copeland A."/>
            <person name="Barry K.W."/>
            <person name="Cichocki N."/>
            <person name="Veneault-Fourrey C."/>
            <person name="LaButti K."/>
            <person name="Lindquist E.A."/>
            <person name="Lipzen A."/>
            <person name="Lundell T."/>
            <person name="Morin E."/>
            <person name="Murat C."/>
            <person name="Riley R."/>
            <person name="Ohm R."/>
            <person name="Sun H."/>
            <person name="Tunlid A."/>
            <person name="Henrissat B."/>
            <person name="Grigoriev I.V."/>
            <person name="Hibbett D.S."/>
            <person name="Martin F."/>
        </authorList>
    </citation>
    <scope>NUCLEOTIDE SEQUENCE [LARGE SCALE GENOMIC DNA]</scope>
    <source>
        <strain evidence="10">h7</strain>
    </source>
</reference>
<feature type="transmembrane region" description="Helical" evidence="8">
    <location>
        <begin position="110"/>
        <end position="130"/>
    </location>
</feature>
<dbReference type="AlphaFoldDB" id="A0A0C3BRG5"/>
<gene>
    <name evidence="9" type="ORF">M413DRAFT_450146</name>
</gene>
<dbReference type="GO" id="GO:0038023">
    <property type="term" value="F:signaling receptor activity"/>
    <property type="evidence" value="ECO:0007669"/>
    <property type="project" value="TreeGrafter"/>
</dbReference>
<keyword evidence="6" id="KW-0479">Metal-binding</keyword>
<dbReference type="PANTHER" id="PTHR20855">
    <property type="entry name" value="ADIPOR/PROGESTIN RECEPTOR-RELATED"/>
    <property type="match status" value="1"/>
</dbReference>
<feature type="binding site" evidence="6">
    <location>
        <position position="281"/>
    </location>
    <ligand>
        <name>Zn(2+)</name>
        <dbReference type="ChEBI" id="CHEBI:29105"/>
    </ligand>
</feature>
<feature type="transmembrane region" description="Helical" evidence="8">
    <location>
        <begin position="206"/>
        <end position="227"/>
    </location>
</feature>
<feature type="transmembrane region" description="Helical" evidence="8">
    <location>
        <begin position="270"/>
        <end position="292"/>
    </location>
</feature>
<evidence type="ECO:0000256" key="3">
    <source>
        <dbReference type="ARBA" id="ARBA00022692"/>
    </source>
</evidence>
<dbReference type="InterPro" id="IPR004254">
    <property type="entry name" value="AdipoR/HlyIII-related"/>
</dbReference>
<evidence type="ECO:0000313" key="9">
    <source>
        <dbReference type="EMBL" id="KIM34629.1"/>
    </source>
</evidence>
<dbReference type="PANTHER" id="PTHR20855:SF52">
    <property type="entry name" value="ADIPONECTIN RECEPTOR PROTEIN"/>
    <property type="match status" value="1"/>
</dbReference>
<accession>A0A0C3BRG5</accession>
<dbReference type="HOGENOM" id="CLU_023075_2_0_1"/>
<evidence type="ECO:0000256" key="2">
    <source>
        <dbReference type="ARBA" id="ARBA00007018"/>
    </source>
</evidence>
<keyword evidence="3 8" id="KW-0812">Transmembrane</keyword>
<dbReference type="OrthoDB" id="529367at2759"/>
<evidence type="ECO:0000256" key="8">
    <source>
        <dbReference type="SAM" id="Phobius"/>
    </source>
</evidence>
<dbReference type="Proteomes" id="UP000053424">
    <property type="component" value="Unassembled WGS sequence"/>
</dbReference>
<feature type="region of interest" description="Disordered" evidence="7">
    <location>
        <begin position="1"/>
        <end position="25"/>
    </location>
</feature>
<dbReference type="GO" id="GO:0046872">
    <property type="term" value="F:metal ion binding"/>
    <property type="evidence" value="ECO:0007669"/>
    <property type="project" value="UniProtKB-KW"/>
</dbReference>
<dbReference type="STRING" id="686832.A0A0C3BRG5"/>
<evidence type="ECO:0000256" key="5">
    <source>
        <dbReference type="ARBA" id="ARBA00023136"/>
    </source>
</evidence>
<feature type="transmembrane region" description="Helical" evidence="8">
    <location>
        <begin position="175"/>
        <end position="194"/>
    </location>
</feature>
<feature type="binding site" evidence="6">
    <location>
        <position position="131"/>
    </location>
    <ligand>
        <name>Zn(2+)</name>
        <dbReference type="ChEBI" id="CHEBI:29105"/>
    </ligand>
</feature>
<feature type="binding site" evidence="6">
    <location>
        <position position="277"/>
    </location>
    <ligand>
        <name>Zn(2+)</name>
        <dbReference type="ChEBI" id="CHEBI:29105"/>
    </ligand>
</feature>
<dbReference type="Pfam" id="PF03006">
    <property type="entry name" value="HlyIII"/>
    <property type="match status" value="1"/>
</dbReference>
<proteinExistence type="inferred from homology"/>
<sequence>MSSRLRHSSPDARNGPKLPKKFKHQSNVASKTIHWDELEEWQRDNEYILHGYRRVQYNWRGCFTSVFAYIHNETVNIHTHLWGSVLFLYFLATFYPSYVESHVNTTWKDVTVIAIFLASGAICLAASAFYHTSGCHSKEVASYCHAYDYSGIIILIVGSFYPAIYYGFFCDPHIQRIYLTTMCLAGLGAAYIVLNPEYAKPTHRGARTTVFIGLGLCAIVPVSQLFLTHGFRTLISEMGINWLLISGALYIGGALLYANRIPERLAPGRFDFLFASHQIFHTCVVLAALAHYQGVLTCLRFRMSQPFCG</sequence>